<reference evidence="2 3" key="1">
    <citation type="submission" date="2014-10" db="EMBL/GenBank/DDBJ databases">
        <title>Draft genome of the hookworm Ancylostoma caninum.</title>
        <authorList>
            <person name="Mitreva M."/>
        </authorList>
    </citation>
    <scope>NUCLEOTIDE SEQUENCE [LARGE SCALE GENOMIC DNA]</scope>
    <source>
        <strain evidence="2 3">Baltimore</strain>
    </source>
</reference>
<keyword evidence="3" id="KW-1185">Reference proteome</keyword>
<evidence type="ECO:0008006" key="4">
    <source>
        <dbReference type="Google" id="ProtNLM"/>
    </source>
</evidence>
<protein>
    <recommendedName>
        <fullName evidence="4">Peptidase S1 domain-containing protein</fullName>
    </recommendedName>
</protein>
<dbReference type="AlphaFoldDB" id="A0A368HAG3"/>
<sequence length="149" mass="16659">MYGNDQSSRVPQVVAQKLYGVDEPSHKIMTRTFARAISREGSGGPLFQMVEGSHTLAGINIDGDAWRPKADFGEKKFLEKFFLDHITYFSYGSLVVVSDFKAQYVDVRAYLDWICKFSGVCPIEDDSNGEQSTDASNSTRKNSKNNIKS</sequence>
<gene>
    <name evidence="2" type="ORF">ANCCAN_01392</name>
</gene>
<dbReference type="Proteomes" id="UP000252519">
    <property type="component" value="Unassembled WGS sequence"/>
</dbReference>
<feature type="compositionally biased region" description="Polar residues" evidence="1">
    <location>
        <begin position="129"/>
        <end position="149"/>
    </location>
</feature>
<proteinExistence type="predicted"/>
<comment type="caution">
    <text evidence="2">The sequence shown here is derived from an EMBL/GenBank/DDBJ whole genome shotgun (WGS) entry which is preliminary data.</text>
</comment>
<evidence type="ECO:0000256" key="1">
    <source>
        <dbReference type="SAM" id="MobiDB-lite"/>
    </source>
</evidence>
<organism evidence="2 3">
    <name type="scientific">Ancylostoma caninum</name>
    <name type="common">Dog hookworm</name>
    <dbReference type="NCBI Taxonomy" id="29170"/>
    <lineage>
        <taxon>Eukaryota</taxon>
        <taxon>Metazoa</taxon>
        <taxon>Ecdysozoa</taxon>
        <taxon>Nematoda</taxon>
        <taxon>Chromadorea</taxon>
        <taxon>Rhabditida</taxon>
        <taxon>Rhabditina</taxon>
        <taxon>Rhabditomorpha</taxon>
        <taxon>Strongyloidea</taxon>
        <taxon>Ancylostomatidae</taxon>
        <taxon>Ancylostomatinae</taxon>
        <taxon>Ancylostoma</taxon>
    </lineage>
</organism>
<evidence type="ECO:0000313" key="2">
    <source>
        <dbReference type="EMBL" id="RCN52350.1"/>
    </source>
</evidence>
<evidence type="ECO:0000313" key="3">
    <source>
        <dbReference type="Proteomes" id="UP000252519"/>
    </source>
</evidence>
<dbReference type="EMBL" id="JOJR01000007">
    <property type="protein sequence ID" value="RCN52350.1"/>
    <property type="molecule type" value="Genomic_DNA"/>
</dbReference>
<dbReference type="OrthoDB" id="5873913at2759"/>
<accession>A0A368HAG3</accession>
<feature type="region of interest" description="Disordered" evidence="1">
    <location>
        <begin position="126"/>
        <end position="149"/>
    </location>
</feature>
<name>A0A368HAG3_ANCCA</name>